<comment type="caution">
    <text evidence="2">The sequence shown here is derived from an EMBL/GenBank/DDBJ whole genome shotgun (WGS) entry which is preliminary data.</text>
</comment>
<reference evidence="2" key="1">
    <citation type="submission" date="2023-08" db="EMBL/GenBank/DDBJ databases">
        <title>The Comparative Genomic Analysis of Yersiniaceae from Polar Regions.</title>
        <authorList>
            <person name="Goncharov A."/>
            <person name="Aslanov B."/>
            <person name="Kolodzhieva V."/>
            <person name="Azarov D."/>
            <person name="Mochov A."/>
            <person name="Lebedeva E."/>
        </authorList>
    </citation>
    <scope>NUCLEOTIDE SEQUENCE</scope>
    <source>
        <strain evidence="2">Vf</strain>
    </source>
</reference>
<evidence type="ECO:0000313" key="3">
    <source>
        <dbReference type="Proteomes" id="UP001224622"/>
    </source>
</evidence>
<dbReference type="Pfam" id="PF13973">
    <property type="entry name" value="DUF4222"/>
    <property type="match status" value="1"/>
</dbReference>
<evidence type="ECO:0000313" key="2">
    <source>
        <dbReference type="EMBL" id="MDQ9128581.1"/>
    </source>
</evidence>
<dbReference type="InterPro" id="IPR025317">
    <property type="entry name" value="DUF4222"/>
</dbReference>
<organism evidence="2 3">
    <name type="scientific">Serratia fonticola</name>
    <dbReference type="NCBI Taxonomy" id="47917"/>
    <lineage>
        <taxon>Bacteria</taxon>
        <taxon>Pseudomonadati</taxon>
        <taxon>Pseudomonadota</taxon>
        <taxon>Gammaproteobacteria</taxon>
        <taxon>Enterobacterales</taxon>
        <taxon>Yersiniaceae</taxon>
        <taxon>Serratia</taxon>
    </lineage>
</organism>
<dbReference type="EMBL" id="JAVIGA010000024">
    <property type="protein sequence ID" value="MDQ9128581.1"/>
    <property type="molecule type" value="Genomic_DNA"/>
</dbReference>
<gene>
    <name evidence="2" type="ORF">RDT67_19370</name>
</gene>
<dbReference type="RefSeq" id="WP_309048104.1">
    <property type="nucleotide sequence ID" value="NZ_JAVIGA010000024.1"/>
</dbReference>
<accession>A0AAJ1YFA4</accession>
<dbReference type="AlphaFoldDB" id="A0AAJ1YFA4"/>
<proteinExistence type="predicted"/>
<feature type="region of interest" description="Disordered" evidence="1">
    <location>
        <begin position="45"/>
        <end position="71"/>
    </location>
</feature>
<sequence>MNPIEFIRKNIVTQLVGEGFPEDVARGGQKRAWISTAACRKPAVKGVASTTASRRRASTAAFKPRKSPKEDRMENEVIVPFEMLCRDSHGVIVRVIGVDQLNHRVIFRRPGYEHDCACPRRDFGKKFKKVQDEH</sequence>
<dbReference type="Proteomes" id="UP001224622">
    <property type="component" value="Unassembled WGS sequence"/>
</dbReference>
<name>A0AAJ1YFA4_SERFO</name>
<evidence type="ECO:0000256" key="1">
    <source>
        <dbReference type="SAM" id="MobiDB-lite"/>
    </source>
</evidence>
<protein>
    <submittedName>
        <fullName evidence="2">DUF4222 domain-containing protein</fullName>
    </submittedName>
</protein>